<gene>
    <name evidence="4" type="ORF">JM658_10805</name>
</gene>
<dbReference type="SUPFAM" id="SSF51445">
    <property type="entry name" value="(Trans)glycosidases"/>
    <property type="match status" value="1"/>
</dbReference>
<dbReference type="PANTHER" id="PTHR43405">
    <property type="entry name" value="GLYCOSYL HYDROLASE DIGH"/>
    <property type="match status" value="1"/>
</dbReference>
<dbReference type="InterPro" id="IPR003790">
    <property type="entry name" value="GHL10"/>
</dbReference>
<evidence type="ECO:0000313" key="4">
    <source>
        <dbReference type="EMBL" id="MCF8715317.1"/>
    </source>
</evidence>
<dbReference type="PANTHER" id="PTHR43405:SF1">
    <property type="entry name" value="GLYCOSYL HYDROLASE DIGH"/>
    <property type="match status" value="1"/>
</dbReference>
<proteinExistence type="predicted"/>
<evidence type="ECO:0000256" key="1">
    <source>
        <dbReference type="ARBA" id="ARBA00022729"/>
    </source>
</evidence>
<evidence type="ECO:0000259" key="3">
    <source>
        <dbReference type="Pfam" id="PF02638"/>
    </source>
</evidence>
<organism evidence="4 5">
    <name type="scientific">Joostella atrarenae</name>
    <dbReference type="NCBI Taxonomy" id="679257"/>
    <lineage>
        <taxon>Bacteria</taxon>
        <taxon>Pseudomonadati</taxon>
        <taxon>Bacteroidota</taxon>
        <taxon>Flavobacteriia</taxon>
        <taxon>Flavobacteriales</taxon>
        <taxon>Flavobacteriaceae</taxon>
        <taxon>Joostella</taxon>
    </lineage>
</organism>
<protein>
    <submittedName>
        <fullName evidence="4">Family 10 glycosylhydrolase</fullName>
    </submittedName>
</protein>
<dbReference type="Proteomes" id="UP000829517">
    <property type="component" value="Unassembled WGS sequence"/>
</dbReference>
<keyword evidence="1" id="KW-0732">Signal</keyword>
<keyword evidence="5" id="KW-1185">Reference proteome</keyword>
<dbReference type="InterPro" id="IPR052177">
    <property type="entry name" value="Divisome_Glycosyl_Hydrolase"/>
</dbReference>
<dbReference type="InterPro" id="IPR017853">
    <property type="entry name" value="GH"/>
</dbReference>
<name>A0ABS9J4G1_9FLAO</name>
<dbReference type="Gene3D" id="3.20.20.80">
    <property type="entry name" value="Glycosidases"/>
    <property type="match status" value="1"/>
</dbReference>
<dbReference type="EMBL" id="JAETXX010000006">
    <property type="protein sequence ID" value="MCF8715317.1"/>
    <property type="molecule type" value="Genomic_DNA"/>
</dbReference>
<feature type="domain" description="Glycosyl hydrolase-like 10" evidence="3">
    <location>
        <begin position="68"/>
        <end position="361"/>
    </location>
</feature>
<dbReference type="Pfam" id="PF02638">
    <property type="entry name" value="GHL10"/>
    <property type="match status" value="1"/>
</dbReference>
<dbReference type="RefSeq" id="WP_236959280.1">
    <property type="nucleotide sequence ID" value="NZ_JAETXX010000006.1"/>
</dbReference>
<evidence type="ECO:0000313" key="5">
    <source>
        <dbReference type="Proteomes" id="UP000829517"/>
    </source>
</evidence>
<feature type="region of interest" description="Disordered" evidence="2">
    <location>
        <begin position="26"/>
        <end position="45"/>
    </location>
</feature>
<comment type="caution">
    <text evidence="4">The sequence shown here is derived from an EMBL/GenBank/DDBJ whole genome shotgun (WGS) entry which is preliminary data.</text>
</comment>
<accession>A0ABS9J4G1</accession>
<sequence>MKSLLKFSFRIVALIIICASCKSTKVATKPTTPKPPKAPVEKNEDWSIPNENGVYKKWDAKTPINIEEFRAAWIATVANINWPSKPGLSTEAQKDEAVKLLDFLETHNYNAAIFQVRPQADALYRSTLEPWSHYLTGKQGIAPSPYYDPLEFWIEEAHKRGIELHVWLNPYRAHHSKNNEISDVSIVKKNPELVVELENGMWWMDPYLEETKAHSLAVVKDIVRRYDIDGVHFDDYFYPYDSYNNGKDFPDDKSWQQYLKSGGKLSRGDWRRDNVNSFVEMVYKAIKTEKKDVKFGISPFGIWRPGYPASVVGFDAYNQLYADAKLWLNKGWIDYIAPQLYWKIDKEGQRFPDLLKWWEGENTLHRHLWPGLKMDLDGDEQNTIEIVNQLKLTREILPESKGAIHWSIGPLLKYQSLAEGIKQQSYAKKALVPPSPWLDNTPPQRPNINVTLRAGQVNMVWNHPNKKDISKYVLYYKYAEKGWDYIILNESNISYRLPVTNANKHKIEKVGITAVDCVGNQSLFFEENIK</sequence>
<evidence type="ECO:0000256" key="2">
    <source>
        <dbReference type="SAM" id="MobiDB-lite"/>
    </source>
</evidence>
<reference evidence="4 5" key="1">
    <citation type="submission" date="2021-01" db="EMBL/GenBank/DDBJ databases">
        <title>Genome sequencing of Joostella atrarenae M1-2 (= KCTC 23194).</title>
        <authorList>
            <person name="Zakaria M.R."/>
            <person name="Lam M.Q."/>
            <person name="Chong C.S."/>
        </authorList>
    </citation>
    <scope>NUCLEOTIDE SEQUENCE [LARGE SCALE GENOMIC DNA]</scope>
    <source>
        <strain evidence="4 5">M1-2</strain>
    </source>
</reference>